<dbReference type="PANTHER" id="PTHR36452:SF1">
    <property type="entry name" value="DUF2461 DOMAIN-CONTAINING PROTEIN"/>
    <property type="match status" value="1"/>
</dbReference>
<dbReference type="EMBL" id="JBHSDC010000012">
    <property type="protein sequence ID" value="MFC4231772.1"/>
    <property type="molecule type" value="Genomic_DNA"/>
</dbReference>
<comment type="caution">
    <text evidence="1">The sequence shown here is derived from an EMBL/GenBank/DDBJ whole genome shotgun (WGS) entry which is preliminary data.</text>
</comment>
<dbReference type="Proteomes" id="UP001595906">
    <property type="component" value="Unassembled WGS sequence"/>
</dbReference>
<dbReference type="NCBIfam" id="TIGR02453">
    <property type="entry name" value="TIGR02453 family protein"/>
    <property type="match status" value="1"/>
</dbReference>
<evidence type="ECO:0000313" key="2">
    <source>
        <dbReference type="Proteomes" id="UP001595906"/>
    </source>
</evidence>
<reference evidence="2" key="1">
    <citation type="journal article" date="2019" name="Int. J. Syst. Evol. Microbiol.">
        <title>The Global Catalogue of Microorganisms (GCM) 10K type strain sequencing project: providing services to taxonomists for standard genome sequencing and annotation.</title>
        <authorList>
            <consortium name="The Broad Institute Genomics Platform"/>
            <consortium name="The Broad Institute Genome Sequencing Center for Infectious Disease"/>
            <person name="Wu L."/>
            <person name="Ma J."/>
        </authorList>
    </citation>
    <scope>NUCLEOTIDE SEQUENCE [LARGE SCALE GENOMIC DNA]</scope>
    <source>
        <strain evidence="2">CECT 8010</strain>
    </source>
</reference>
<name>A0ABV8PXU4_9BACT</name>
<proteinExistence type="predicted"/>
<sequence length="222" mass="25092">MIQKTTLQFLKDLKLNNHKDWFDANRKTYEAAKADYLQLVSHVLKGLVANDETLALLQPKDCTFRINRDVRFSKNKDPYKTNMGAGFSKGGKKMQLAGYYFHCEPGSSFIAGGIWMPMAPELKKVRQEIDYCFNEFKEIVTSKTFVNTFGALEQGEDVLLKRAPKGYEEDNPAIDFLKLKSFIASTPIGDEDLTSPKLVQTIVDACAKLQPLVHFINRGIEG</sequence>
<keyword evidence="2" id="KW-1185">Reference proteome</keyword>
<evidence type="ECO:0000313" key="1">
    <source>
        <dbReference type="EMBL" id="MFC4231772.1"/>
    </source>
</evidence>
<protein>
    <submittedName>
        <fullName evidence="1">DUF2461 domain-containing protein</fullName>
    </submittedName>
</protein>
<gene>
    <name evidence="1" type="ORF">ACFOW1_07710</name>
</gene>
<dbReference type="InterPro" id="IPR012808">
    <property type="entry name" value="CHP02453"/>
</dbReference>
<dbReference type="Pfam" id="PF09365">
    <property type="entry name" value="DUF2461"/>
    <property type="match status" value="1"/>
</dbReference>
<accession>A0ABV8PXU4</accession>
<dbReference type="PANTHER" id="PTHR36452">
    <property type="entry name" value="CHROMOSOME 12, WHOLE GENOME SHOTGUN SEQUENCE"/>
    <property type="match status" value="1"/>
</dbReference>
<dbReference type="PIRSF" id="PIRSF028451">
    <property type="entry name" value="UCP028451"/>
    <property type="match status" value="1"/>
</dbReference>
<dbReference type="InterPro" id="IPR015996">
    <property type="entry name" value="UCP028451"/>
</dbReference>
<dbReference type="RefSeq" id="WP_379013367.1">
    <property type="nucleotide sequence ID" value="NZ_JBHSDC010000012.1"/>
</dbReference>
<organism evidence="1 2">
    <name type="scientific">Parasediminibacterium paludis</name>
    <dbReference type="NCBI Taxonomy" id="908966"/>
    <lineage>
        <taxon>Bacteria</taxon>
        <taxon>Pseudomonadati</taxon>
        <taxon>Bacteroidota</taxon>
        <taxon>Chitinophagia</taxon>
        <taxon>Chitinophagales</taxon>
        <taxon>Chitinophagaceae</taxon>
        <taxon>Parasediminibacterium</taxon>
    </lineage>
</organism>